<accession>A0AA39U965</accession>
<comment type="caution">
    <text evidence="1">The sequence shown here is derived from an EMBL/GenBank/DDBJ whole genome shotgun (WGS) entry which is preliminary data.</text>
</comment>
<reference evidence="1" key="1">
    <citation type="submission" date="2023-06" db="EMBL/GenBank/DDBJ databases">
        <authorList>
            <consortium name="Lawrence Berkeley National Laboratory"/>
            <person name="Ahrendt S."/>
            <person name="Sahu N."/>
            <person name="Indic B."/>
            <person name="Wong-Bajracharya J."/>
            <person name="Merenyi Z."/>
            <person name="Ke H.-M."/>
            <person name="Monk M."/>
            <person name="Kocsube S."/>
            <person name="Drula E."/>
            <person name="Lipzen A."/>
            <person name="Balint B."/>
            <person name="Henrissat B."/>
            <person name="Andreopoulos B."/>
            <person name="Martin F.M."/>
            <person name="Harder C.B."/>
            <person name="Rigling D."/>
            <person name="Ford K.L."/>
            <person name="Foster G.D."/>
            <person name="Pangilinan J."/>
            <person name="Papanicolaou A."/>
            <person name="Barry K."/>
            <person name="LaButti K."/>
            <person name="Viragh M."/>
            <person name="Koriabine M."/>
            <person name="Yan M."/>
            <person name="Riley R."/>
            <person name="Champramary S."/>
            <person name="Plett K.L."/>
            <person name="Tsai I.J."/>
            <person name="Slot J."/>
            <person name="Sipos G."/>
            <person name="Plett J."/>
            <person name="Nagy L.G."/>
            <person name="Grigoriev I.V."/>
        </authorList>
    </citation>
    <scope>NUCLEOTIDE SEQUENCE</scope>
    <source>
        <strain evidence="1">HWK02</strain>
    </source>
</reference>
<evidence type="ECO:0000313" key="1">
    <source>
        <dbReference type="EMBL" id="KAK0477748.1"/>
    </source>
</evidence>
<keyword evidence="2" id="KW-1185">Reference proteome</keyword>
<organism evidence="1 2">
    <name type="scientific">Armillaria luteobubalina</name>
    <dbReference type="NCBI Taxonomy" id="153913"/>
    <lineage>
        <taxon>Eukaryota</taxon>
        <taxon>Fungi</taxon>
        <taxon>Dikarya</taxon>
        <taxon>Basidiomycota</taxon>
        <taxon>Agaricomycotina</taxon>
        <taxon>Agaricomycetes</taxon>
        <taxon>Agaricomycetidae</taxon>
        <taxon>Agaricales</taxon>
        <taxon>Marasmiineae</taxon>
        <taxon>Physalacriaceae</taxon>
        <taxon>Armillaria</taxon>
    </lineage>
</organism>
<dbReference type="AlphaFoldDB" id="A0AA39U965"/>
<dbReference type="Proteomes" id="UP001175228">
    <property type="component" value="Unassembled WGS sequence"/>
</dbReference>
<proteinExistence type="predicted"/>
<dbReference type="EMBL" id="JAUEPU010000106">
    <property type="protein sequence ID" value="KAK0477748.1"/>
    <property type="molecule type" value="Genomic_DNA"/>
</dbReference>
<gene>
    <name evidence="1" type="ORF">EDD18DRAFT_1114543</name>
</gene>
<evidence type="ECO:0000313" key="2">
    <source>
        <dbReference type="Proteomes" id="UP001175228"/>
    </source>
</evidence>
<name>A0AA39U965_9AGAR</name>
<sequence length="120" mass="13493">MDRLKSHINDSQTLRTLYHRVDQWYSATSFIQQQINLHNQQLADNSAHAAAADTEEHDALLADEEEVAMAPLDYALVASVYGHHGKGGGKLSIAEVEEKVAENYDYHGFQKHLSEHMTAF</sequence>
<protein>
    <submittedName>
        <fullName evidence="1">Uncharacterized protein</fullName>
    </submittedName>
</protein>